<dbReference type="EMBL" id="BK015752">
    <property type="protein sequence ID" value="DAE23361.1"/>
    <property type="molecule type" value="Genomic_DNA"/>
</dbReference>
<sequence>MNKSKEILEKSESVLREANSNWDSKNDWFHEGNVSRALVEYLKSQSYECKKDNSDNIHIHGADIIVCKGNKKEVIEVKGYPSDKYARGDKMGLKKPTKPSLQATHWFADCLKSTILNYTKYKDGKYTLQLAMCFPDDDKGIYRKKIDEIKPFFSEGNLDIKVYFVDKEGKIRIDNLNSNL</sequence>
<protein>
    <submittedName>
        <fullName evidence="1">Holliday junction resolvase</fullName>
    </submittedName>
</protein>
<accession>A0A8S5QX28</accession>
<proteinExistence type="predicted"/>
<evidence type="ECO:0000313" key="1">
    <source>
        <dbReference type="EMBL" id="DAE23361.1"/>
    </source>
</evidence>
<organism evidence="1">
    <name type="scientific">Myoviridae sp. ctcPl3</name>
    <dbReference type="NCBI Taxonomy" id="2826669"/>
    <lineage>
        <taxon>Viruses</taxon>
        <taxon>Duplodnaviria</taxon>
        <taxon>Heunggongvirae</taxon>
        <taxon>Uroviricota</taxon>
        <taxon>Caudoviricetes</taxon>
    </lineage>
</organism>
<name>A0A8S5QX28_9CAUD</name>
<reference evidence="1" key="1">
    <citation type="journal article" date="2021" name="Proc. Natl. Acad. Sci. U.S.A.">
        <title>A Catalog of Tens of Thousands of Viruses from Human Metagenomes Reveals Hidden Associations with Chronic Diseases.</title>
        <authorList>
            <person name="Tisza M.J."/>
            <person name="Buck C.B."/>
        </authorList>
    </citation>
    <scope>NUCLEOTIDE SEQUENCE</scope>
    <source>
        <strain evidence="1">CtcPl3</strain>
    </source>
</reference>